<name>A0A4D9CTE0_9STRA</name>
<keyword evidence="1" id="KW-0812">Transmembrane</keyword>
<keyword evidence="3" id="KW-1185">Reference proteome</keyword>
<reference evidence="2 3" key="1">
    <citation type="submission" date="2019-01" db="EMBL/GenBank/DDBJ databases">
        <title>Nuclear Genome Assembly of the Microalgal Biofuel strain Nannochloropsis salina CCMP1776.</title>
        <authorList>
            <person name="Hovde B."/>
        </authorList>
    </citation>
    <scope>NUCLEOTIDE SEQUENCE [LARGE SCALE GENOMIC DNA]</scope>
    <source>
        <strain evidence="2 3">CCMP1776</strain>
    </source>
</reference>
<evidence type="ECO:0000256" key="1">
    <source>
        <dbReference type="SAM" id="Phobius"/>
    </source>
</evidence>
<evidence type="ECO:0000313" key="2">
    <source>
        <dbReference type="EMBL" id="TFJ82492.1"/>
    </source>
</evidence>
<sequence>MAADTEDINWVGPQTNHAPSDNPVHFVGVLCAASHTFPPPSLGLRRARTSRVGCGGETWFPRVCEAMGWFWQFYLTIAVLAFLPRLFLQHDNFFLYAAPVKIWWWRLRALLDRSGLTYLLYVVKHLYALWGLPLHMELQKALADSKKEHDSYKQVHRYRNPSLQELGLSLDVIEERYKHYIRTVHVAISHHPDHKIPPPLLPPSFARGVSLMSNIASPTPPLSPTNEEGGK</sequence>
<gene>
    <name evidence="2" type="ORF">NSK_006170</name>
</gene>
<feature type="transmembrane region" description="Helical" evidence="1">
    <location>
        <begin position="69"/>
        <end position="88"/>
    </location>
</feature>
<dbReference type="AlphaFoldDB" id="A0A4D9CTE0"/>
<dbReference type="OrthoDB" id="188344at2759"/>
<accession>A0A4D9CTE0</accession>
<keyword evidence="1" id="KW-0472">Membrane</keyword>
<evidence type="ECO:0000313" key="3">
    <source>
        <dbReference type="Proteomes" id="UP000355283"/>
    </source>
</evidence>
<keyword evidence="1" id="KW-1133">Transmembrane helix</keyword>
<dbReference type="EMBL" id="SDOX01000101">
    <property type="protein sequence ID" value="TFJ82492.1"/>
    <property type="molecule type" value="Genomic_DNA"/>
</dbReference>
<comment type="caution">
    <text evidence="2">The sequence shown here is derived from an EMBL/GenBank/DDBJ whole genome shotgun (WGS) entry which is preliminary data.</text>
</comment>
<organism evidence="2 3">
    <name type="scientific">Nannochloropsis salina CCMP1776</name>
    <dbReference type="NCBI Taxonomy" id="1027361"/>
    <lineage>
        <taxon>Eukaryota</taxon>
        <taxon>Sar</taxon>
        <taxon>Stramenopiles</taxon>
        <taxon>Ochrophyta</taxon>
        <taxon>Eustigmatophyceae</taxon>
        <taxon>Eustigmatales</taxon>
        <taxon>Monodopsidaceae</taxon>
        <taxon>Microchloropsis</taxon>
        <taxon>Microchloropsis salina</taxon>
    </lineage>
</organism>
<proteinExistence type="predicted"/>
<dbReference type="Proteomes" id="UP000355283">
    <property type="component" value="Unassembled WGS sequence"/>
</dbReference>
<protein>
    <submittedName>
        <fullName evidence="2">Uncharacterized protein</fullName>
    </submittedName>
</protein>